<evidence type="ECO:0000313" key="3">
    <source>
        <dbReference type="Proteomes" id="UP000017834"/>
    </source>
</evidence>
<feature type="region of interest" description="Disordered" evidence="1">
    <location>
        <begin position="1"/>
        <end position="25"/>
    </location>
</feature>
<evidence type="ECO:0000313" key="2">
    <source>
        <dbReference type="EMBL" id="ESS56637.1"/>
    </source>
</evidence>
<accession>A0ABN0Q3V8</accession>
<reference evidence="2 3" key="1">
    <citation type="journal article" date="2014" name="Genome Announc.">
        <title>Draft Genome Sequence of Enterobacter cloacae Strain S611.</title>
        <authorList>
            <person name="Wang D."/>
            <person name="Han C.S."/>
            <person name="Dichosa A.E."/>
            <person name="Gleasner C.D."/>
            <person name="Johnson S.L."/>
            <person name="Daligault H.E."/>
            <person name="Davenport K.W."/>
            <person name="Li P.E."/>
            <person name="Pierson E.A."/>
            <person name="Pierson L.S.III."/>
        </authorList>
    </citation>
    <scope>NUCLEOTIDE SEQUENCE [LARGE SCALE GENOMIC DNA]</scope>
    <source>
        <strain evidence="2 3">S611</strain>
    </source>
</reference>
<name>A0ABN0Q3V8_ENTCL</name>
<proteinExistence type="predicted"/>
<keyword evidence="3" id="KW-1185">Reference proteome</keyword>
<evidence type="ECO:0000256" key="1">
    <source>
        <dbReference type="SAM" id="MobiDB-lite"/>
    </source>
</evidence>
<sequence length="83" mass="9959">METTRNQGWRKAQKQRNRSRDAHTASLTFRGEKNWKMLYTRSDKLLRAAQLGFEYPRITNQQLAMQGLEEYQLIDESTFYMQP</sequence>
<dbReference type="EMBL" id="AXOM01000051">
    <property type="protein sequence ID" value="ESS56637.1"/>
    <property type="molecule type" value="Genomic_DNA"/>
</dbReference>
<dbReference type="Proteomes" id="UP000017834">
    <property type="component" value="Unassembled WGS sequence"/>
</dbReference>
<gene>
    <name evidence="2" type="ORF">EDP2_342</name>
</gene>
<protein>
    <submittedName>
        <fullName evidence="2">Uncharacterized protein</fullName>
    </submittedName>
</protein>
<organism evidence="2 3">
    <name type="scientific">Enterobacter cloacae S611</name>
    <dbReference type="NCBI Taxonomy" id="1399146"/>
    <lineage>
        <taxon>Bacteria</taxon>
        <taxon>Pseudomonadati</taxon>
        <taxon>Pseudomonadota</taxon>
        <taxon>Gammaproteobacteria</taxon>
        <taxon>Enterobacterales</taxon>
        <taxon>Enterobacteriaceae</taxon>
        <taxon>Enterobacter</taxon>
        <taxon>Enterobacter cloacae complex</taxon>
    </lineage>
</organism>
<comment type="caution">
    <text evidence="2">The sequence shown here is derived from an EMBL/GenBank/DDBJ whole genome shotgun (WGS) entry which is preliminary data.</text>
</comment>